<feature type="region of interest" description="Disordered" evidence="2">
    <location>
        <begin position="1804"/>
        <end position="1869"/>
    </location>
</feature>
<dbReference type="GO" id="GO:0034087">
    <property type="term" value="P:establishment of mitotic sister chromatid cohesion"/>
    <property type="evidence" value="ECO:0007669"/>
    <property type="project" value="TreeGrafter"/>
</dbReference>
<reference evidence="4" key="1">
    <citation type="journal article" date="2021" name="Nat. Commun.">
        <title>Genetic determinants of endophytism in the Arabidopsis root mycobiome.</title>
        <authorList>
            <person name="Mesny F."/>
            <person name="Miyauchi S."/>
            <person name="Thiergart T."/>
            <person name="Pickel B."/>
            <person name="Atanasova L."/>
            <person name="Karlsson M."/>
            <person name="Huettel B."/>
            <person name="Barry K.W."/>
            <person name="Haridas S."/>
            <person name="Chen C."/>
            <person name="Bauer D."/>
            <person name="Andreopoulos W."/>
            <person name="Pangilinan J."/>
            <person name="LaButti K."/>
            <person name="Riley R."/>
            <person name="Lipzen A."/>
            <person name="Clum A."/>
            <person name="Drula E."/>
            <person name="Henrissat B."/>
            <person name="Kohler A."/>
            <person name="Grigoriev I.V."/>
            <person name="Martin F.M."/>
            <person name="Hacquard S."/>
        </authorList>
    </citation>
    <scope>NUCLEOTIDE SEQUENCE</scope>
    <source>
        <strain evidence="4">MPI-CAGE-AT-0016</strain>
    </source>
</reference>
<feature type="compositionally biased region" description="Acidic residues" evidence="2">
    <location>
        <begin position="1804"/>
        <end position="1822"/>
    </location>
</feature>
<feature type="region of interest" description="Disordered" evidence="2">
    <location>
        <begin position="242"/>
        <end position="269"/>
    </location>
</feature>
<sequence length="1869" mass="206503">MAGSQGGGHFAPTGNAYTSGTAQPMTSGRPFTLQEALPYSPQSSVIPFTPDLIPSPTIGSGLPSSSIATLFNRQEFDSLNRQASGPDTSAKQVKSALDQVLQELRPANRPFFKFKQITKPLLDPIAPLKKGESLFNGLSPMTNLVLERGPTFIKQQQQPTAVGSGGTAGTTTSTPSATSAPATNGHHHSSSRPPSSKRESPKASQHAASNTEAHGHNQARFEVAIPSKSFDPSAYVEINEPPAEIAPPKPAPKPPSKPATPAVPPSPAVAAPAMVTSSTFTPPLDPSVTPSTMSHDEREAVKKQQLYIGLSSQVKKEEYMNVADDPDEPNHLSSRKFKDAEMDDKDALGQNLNQRQRAETALYDLGRLTNDVFHSVGEALKDEPGHSHIATLTSDREPALTAGCHQKLQSAIQKVVSLGVFSQVPLDTLVRTQRLSDVGLRNTKNLDYKLDESWSSSDVQSWVDQLGEIETGLKAARTTLRIMCGGREEKQLYSEETIQLSIDVFKSIMDGIVVPVIEMRPSGPTSDLFKLLIPHKKTIASIFSNCQRLFALLVEVVQAIPLSEMAVGSLEFLSSSLIFVENAQYDKESVTGVQKFDGIRLVAMDMLCQIFLIKPAQRQGIFNDLLTSLEKLPVGKQKARQFRLSEGGNIQPLSALIMRLIQASSGKVKEKQLHAALTRQDEEDGAEGEIKPLTSGKVPTIRSEPAGADQHYTAIEELEDISKPLSEEVWHNASYVVTFIVNRALKSTKSGDTPYRNLLDLFVEDFTTCMDMPDWPAAELMLRQLTLSMMRLWEDPKSAAPAKNMALDILGITSPAIAKLRSHVRKTADSKDLDVADDLSQFLCDLALSALDMKNRPEHLVGWSGPFRASLEYLEERCALDHHLRSAITFLISEWAYRVHTGYHAFDEDIEERDREYGRLAYRLRMMINDGTWLASEYSFKTVNPALAKMSYAIILLRSPFYALYDGMLHVLKTAMASDQATVRSKALKSVTDLIETDPAILDGDSVFVRLIMNCTSDSSPQVRDSALTLMGRCMLLRPNLEPQMTPDILARFSDSAAGVRKKAMKLARDIYLRNPDRTCRSTIANGLLHRIQDPDEQVRDLAKQVIEEVWFAPFYSADDTPAFKTALTDHVSLMIQTVNSGNVTGILDKVLQKILKSQNQSQHGPFGVSVKLVANMFELIDTLDSDDPAIPHGRDALQVLQIFAKADSKLFSFEEMRLLKPHLASFTSVDDMAVFRATAVIYRQVLPQLSATHAEFLREVQGQLQKCVGKVPKTILDEVIACLWIIANLLDNRLPLARLGGSSLVGLKKLSSTPNVAQFVPKFTRYTEIIGLVGKHCDLDTNLDEFKRGEFARWKGTSAAGLMVEVLSPMADASQPIGVRRAAVEAIGLICQAHPRNYNSPNVYPKFEELFNEKNAVLESAVLRSFKEFLLVEERRSEAATAADDANAPKRDRNLTVMGGTAYDDVASATTQRFLQHITRISLATQDEHAFLAVEVLGSISRQGLVHPKETGVTWITLETSPVQRISEVAYMEHRSLHAKFETVVEREYVKAVQAAFNYQRDIVGDSHGATTSPYQAKLHLLMETLKASKSKNRQKFIDKVIAQADFDFTKLDVKKEMPPHTEFARFIIENLAFFEYQTVGEVFATVNSIEKLVTSTGSSLAHIVESEVFKVRMDIDQPAQENSNMDGQDGDGAKAAMAIDIDPTRLRRMTAGAMVLLSLWEARTYLRRLYNMGSNRKESKTKAASKDMNKAPTKVQGITGDKFWEEVTMHMGGLESQESMMKTLHNFVELLNVDKEYTIEEDELDAEDPGTPSEGDDDGSGDGFGRKRKAVSSPGGRKKKLKSETKGRRGRPPKKQQVEEDADGDWD</sequence>
<evidence type="ECO:0000256" key="1">
    <source>
        <dbReference type="RuleBase" id="RU364107"/>
    </source>
</evidence>
<keyword evidence="1" id="KW-0131">Cell cycle</keyword>
<comment type="subcellular location">
    <subcellularLocation>
        <location evidence="1">Nucleus</location>
    </subcellularLocation>
</comment>
<dbReference type="GO" id="GO:0071169">
    <property type="term" value="P:establishment of protein localization to chromatin"/>
    <property type="evidence" value="ECO:0007669"/>
    <property type="project" value="TreeGrafter"/>
</dbReference>
<organism evidence="4 5">
    <name type="scientific">Plectosphaerella cucumerina</name>
    <dbReference type="NCBI Taxonomy" id="40658"/>
    <lineage>
        <taxon>Eukaryota</taxon>
        <taxon>Fungi</taxon>
        <taxon>Dikarya</taxon>
        <taxon>Ascomycota</taxon>
        <taxon>Pezizomycotina</taxon>
        <taxon>Sordariomycetes</taxon>
        <taxon>Hypocreomycetidae</taxon>
        <taxon>Glomerellales</taxon>
        <taxon>Plectosphaerellaceae</taxon>
        <taxon>Plectosphaerella</taxon>
    </lineage>
</organism>
<dbReference type="SUPFAM" id="SSF48371">
    <property type="entry name" value="ARM repeat"/>
    <property type="match status" value="1"/>
</dbReference>
<dbReference type="Pfam" id="PF12830">
    <property type="entry name" value="Nipped-B_C"/>
    <property type="match status" value="1"/>
</dbReference>
<dbReference type="Pfam" id="PF20168">
    <property type="entry name" value="PDS5"/>
    <property type="match status" value="1"/>
</dbReference>
<feature type="region of interest" description="Disordered" evidence="2">
    <location>
        <begin position="154"/>
        <end position="218"/>
    </location>
</feature>
<keyword evidence="1" id="KW-0677">Repeat</keyword>
<comment type="similarity">
    <text evidence="1">Belongs to the SCC2/Nipped-B family.</text>
</comment>
<feature type="compositionally biased region" description="Pro residues" evidence="2">
    <location>
        <begin position="244"/>
        <end position="267"/>
    </location>
</feature>
<dbReference type="GO" id="GO:0090694">
    <property type="term" value="C:Scc2-Scc4 cohesin loading complex"/>
    <property type="evidence" value="ECO:0007669"/>
    <property type="project" value="TreeGrafter"/>
</dbReference>
<dbReference type="PANTHER" id="PTHR21704:SF18">
    <property type="entry name" value="NIPPED-B-LIKE PROTEIN"/>
    <property type="match status" value="1"/>
</dbReference>
<feature type="region of interest" description="Disordered" evidence="2">
    <location>
        <begin position="676"/>
        <end position="704"/>
    </location>
</feature>
<dbReference type="Gene3D" id="1.25.10.10">
    <property type="entry name" value="Leucine-rich Repeat Variant"/>
    <property type="match status" value="1"/>
</dbReference>
<dbReference type="GO" id="GO:1990414">
    <property type="term" value="P:replication-born double-strand break repair via sister chromatid exchange"/>
    <property type="evidence" value="ECO:0007669"/>
    <property type="project" value="TreeGrafter"/>
</dbReference>
<feature type="region of interest" description="Disordered" evidence="2">
    <location>
        <begin position="1"/>
        <end position="31"/>
    </location>
</feature>
<comment type="caution">
    <text evidence="4">The sequence shown here is derived from an EMBL/GenBank/DDBJ whole genome shotgun (WGS) entry which is preliminary data.</text>
</comment>
<dbReference type="GO" id="GO:0010468">
    <property type="term" value="P:regulation of gene expression"/>
    <property type="evidence" value="ECO:0007669"/>
    <property type="project" value="InterPro"/>
</dbReference>
<dbReference type="GO" id="GO:0140588">
    <property type="term" value="P:chromatin looping"/>
    <property type="evidence" value="ECO:0007669"/>
    <property type="project" value="InterPro"/>
</dbReference>
<dbReference type="OrthoDB" id="418242at2759"/>
<dbReference type="GO" id="GO:0003682">
    <property type="term" value="F:chromatin binding"/>
    <property type="evidence" value="ECO:0007669"/>
    <property type="project" value="TreeGrafter"/>
</dbReference>
<feature type="domain" description="Sister chromatid cohesion C-terminal" evidence="3">
    <location>
        <begin position="1468"/>
        <end position="1653"/>
    </location>
</feature>
<proteinExistence type="inferred from homology"/>
<feature type="compositionally biased region" description="Basic residues" evidence="2">
    <location>
        <begin position="1828"/>
        <end position="1843"/>
    </location>
</feature>
<feature type="compositionally biased region" description="Polar residues" evidence="2">
    <location>
        <begin position="15"/>
        <end position="26"/>
    </location>
</feature>
<dbReference type="CDD" id="cd23958">
    <property type="entry name" value="SCC2"/>
    <property type="match status" value="1"/>
</dbReference>
<dbReference type="EMBL" id="JAGPXD010000005">
    <property type="protein sequence ID" value="KAH7353497.1"/>
    <property type="molecule type" value="Genomic_DNA"/>
</dbReference>
<dbReference type="Proteomes" id="UP000813385">
    <property type="component" value="Unassembled WGS sequence"/>
</dbReference>
<accession>A0A8K0WZZ6</accession>
<keyword evidence="1" id="KW-0539">Nucleus</keyword>
<dbReference type="InterPro" id="IPR024986">
    <property type="entry name" value="Nipped-B_C"/>
</dbReference>
<protein>
    <recommendedName>
        <fullName evidence="1">Sister chromatid cohesion protein</fullName>
    </recommendedName>
</protein>
<dbReference type="InterPro" id="IPR016024">
    <property type="entry name" value="ARM-type_fold"/>
</dbReference>
<dbReference type="PANTHER" id="PTHR21704">
    <property type="entry name" value="NIPPED-B-LIKE PROTEIN DELANGIN SCC2-RELATED"/>
    <property type="match status" value="1"/>
</dbReference>
<dbReference type="GO" id="GO:0061775">
    <property type="term" value="F:cohesin loader activity"/>
    <property type="evidence" value="ECO:0007669"/>
    <property type="project" value="InterPro"/>
</dbReference>
<keyword evidence="5" id="KW-1185">Reference proteome</keyword>
<gene>
    <name evidence="4" type="ORF">B0T11DRAFT_245090</name>
</gene>
<evidence type="ECO:0000259" key="3">
    <source>
        <dbReference type="Pfam" id="PF12830"/>
    </source>
</evidence>
<evidence type="ECO:0000313" key="4">
    <source>
        <dbReference type="EMBL" id="KAH7353497.1"/>
    </source>
</evidence>
<evidence type="ECO:0000256" key="2">
    <source>
        <dbReference type="SAM" id="MobiDB-lite"/>
    </source>
</evidence>
<dbReference type="InterPro" id="IPR011989">
    <property type="entry name" value="ARM-like"/>
</dbReference>
<dbReference type="InterPro" id="IPR033031">
    <property type="entry name" value="Scc2/Nipped-B"/>
</dbReference>
<evidence type="ECO:0000313" key="5">
    <source>
        <dbReference type="Proteomes" id="UP000813385"/>
    </source>
</evidence>
<name>A0A8K0WZZ6_9PEZI</name>
<feature type="compositionally biased region" description="Low complexity" evidence="2">
    <location>
        <begin position="169"/>
        <end position="183"/>
    </location>
</feature>